<evidence type="ECO:0000313" key="18">
    <source>
        <dbReference type="EMBL" id="GAX88270.1"/>
    </source>
</evidence>
<evidence type="ECO:0000256" key="10">
    <source>
        <dbReference type="ARBA" id="ARBA00023098"/>
    </source>
</evidence>
<keyword evidence="19" id="KW-1185">Reference proteome</keyword>
<keyword evidence="10" id="KW-0443">Lipid metabolism</keyword>
<evidence type="ECO:0000256" key="11">
    <source>
        <dbReference type="ARBA" id="ARBA00023136"/>
    </source>
</evidence>
<evidence type="ECO:0000256" key="6">
    <source>
        <dbReference type="ARBA" id="ARBA00022516"/>
    </source>
</evidence>
<evidence type="ECO:0000256" key="2">
    <source>
        <dbReference type="ARBA" id="ARBA00005042"/>
    </source>
</evidence>
<sequence length="196" mass="22684">MITKDNIRLNRYLIWERRLKQIPNILAFIRIFISLLMFFFLVNRDFFPNIHPSWLDYFAGLLFVIASITDFFDGYIARSFNAVSKLGEILDPLADKMLVLGAFIGLVYLQRANPWAIYLILLREFFITGLRIAMVEEGMSVKASFAGKIKTVFQMIAIGFLIMNWPLANILLWIAVILTLYSGIDYIGAYIKKHND</sequence>
<dbReference type="InterPro" id="IPR000462">
    <property type="entry name" value="CDP-OH_P_trans"/>
</dbReference>
<dbReference type="Proteomes" id="UP000217944">
    <property type="component" value="Unassembled WGS sequence"/>
</dbReference>
<comment type="catalytic activity">
    <reaction evidence="14">
        <text>a CDP-1,2-diacyl-sn-glycerol + sn-glycerol 3-phosphate = a 1,2-diacyl-sn-glycero-3-phospho-(1'-sn-glycero-3'-phosphate) + CMP + H(+)</text>
        <dbReference type="Rhea" id="RHEA:12593"/>
        <dbReference type="ChEBI" id="CHEBI:15378"/>
        <dbReference type="ChEBI" id="CHEBI:57597"/>
        <dbReference type="ChEBI" id="CHEBI:58332"/>
        <dbReference type="ChEBI" id="CHEBI:60110"/>
        <dbReference type="ChEBI" id="CHEBI:60377"/>
        <dbReference type="EC" id="2.7.8.5"/>
    </reaction>
</comment>
<keyword evidence="8 17" id="KW-0812">Transmembrane</keyword>
<dbReference type="PROSITE" id="PS00379">
    <property type="entry name" value="CDP_ALCOHOL_P_TRANSF"/>
    <property type="match status" value="1"/>
</dbReference>
<evidence type="ECO:0000256" key="14">
    <source>
        <dbReference type="ARBA" id="ARBA00048586"/>
    </source>
</evidence>
<feature type="transmembrane region" description="Helical" evidence="17">
    <location>
        <begin position="170"/>
        <end position="191"/>
    </location>
</feature>
<evidence type="ECO:0000256" key="3">
    <source>
        <dbReference type="ARBA" id="ARBA00010441"/>
    </source>
</evidence>
<gene>
    <name evidence="18" type="ORF">LNAT_P1565</name>
</gene>
<organism evidence="18 19">
    <name type="scientific">Lebetimonas natsushimae</name>
    <dbReference type="NCBI Taxonomy" id="1936991"/>
    <lineage>
        <taxon>Bacteria</taxon>
        <taxon>Pseudomonadati</taxon>
        <taxon>Campylobacterota</taxon>
        <taxon>Epsilonproteobacteria</taxon>
        <taxon>Nautiliales</taxon>
        <taxon>Nautiliaceae</taxon>
        <taxon>Lebetimonas</taxon>
    </lineage>
</organism>
<evidence type="ECO:0000256" key="7">
    <source>
        <dbReference type="ARBA" id="ARBA00022679"/>
    </source>
</evidence>
<evidence type="ECO:0000256" key="15">
    <source>
        <dbReference type="NCBIfam" id="TIGR00560"/>
    </source>
</evidence>
<dbReference type="Gene3D" id="1.20.120.1760">
    <property type="match status" value="1"/>
</dbReference>
<dbReference type="GO" id="GO:0016020">
    <property type="term" value="C:membrane"/>
    <property type="evidence" value="ECO:0007669"/>
    <property type="project" value="UniProtKB-SubCell"/>
</dbReference>
<dbReference type="InterPro" id="IPR043130">
    <property type="entry name" value="CDP-OH_PTrfase_TM_dom"/>
</dbReference>
<keyword evidence="12" id="KW-0594">Phospholipid biosynthesis</keyword>
<name>A0A292YHX7_9BACT</name>
<dbReference type="Pfam" id="PF01066">
    <property type="entry name" value="CDP-OH_P_transf"/>
    <property type="match status" value="1"/>
</dbReference>
<evidence type="ECO:0000256" key="12">
    <source>
        <dbReference type="ARBA" id="ARBA00023209"/>
    </source>
</evidence>
<evidence type="ECO:0000256" key="4">
    <source>
        <dbReference type="ARBA" id="ARBA00013170"/>
    </source>
</evidence>
<dbReference type="InterPro" id="IPR048254">
    <property type="entry name" value="CDP_ALCOHOL_P_TRANSF_CS"/>
</dbReference>
<keyword evidence="13" id="KW-1208">Phospholipid metabolism</keyword>
<accession>A0A292YHX7</accession>
<evidence type="ECO:0000256" key="9">
    <source>
        <dbReference type="ARBA" id="ARBA00022989"/>
    </source>
</evidence>
<dbReference type="NCBIfam" id="TIGR00560">
    <property type="entry name" value="pgsA"/>
    <property type="match status" value="1"/>
</dbReference>
<feature type="transmembrane region" description="Helical" evidence="17">
    <location>
        <begin position="93"/>
        <end position="109"/>
    </location>
</feature>
<evidence type="ECO:0000256" key="16">
    <source>
        <dbReference type="RuleBase" id="RU003750"/>
    </source>
</evidence>
<evidence type="ECO:0000256" key="5">
    <source>
        <dbReference type="ARBA" id="ARBA00014944"/>
    </source>
</evidence>
<comment type="similarity">
    <text evidence="3 16">Belongs to the CDP-alcohol phosphatidyltransferase class-I family.</text>
</comment>
<proteinExistence type="inferred from homology"/>
<dbReference type="PANTHER" id="PTHR14269">
    <property type="entry name" value="CDP-DIACYLGLYCEROL--GLYCEROL-3-PHOSPHATE 3-PHOSPHATIDYLTRANSFERASE-RELATED"/>
    <property type="match status" value="1"/>
</dbReference>
<keyword evidence="11 17" id="KW-0472">Membrane</keyword>
<feature type="transmembrane region" description="Helical" evidence="17">
    <location>
        <begin position="21"/>
        <end position="42"/>
    </location>
</feature>
<reference evidence="18 19" key="1">
    <citation type="journal article" date="2017" name="Syst. Appl. Microbiol.">
        <title>Lebetimonas natsushimae sp. nov., a novel strictly anaerobic, moderately thermophilic chemoautotroph isolated from a deep-sea hydrothermal vent polychaete nest in the Mid-Okinawa Trough.</title>
        <authorList>
            <person name="Nagata R."/>
            <person name="Takaki Y."/>
            <person name="Tame A."/>
            <person name="Nunoura T."/>
            <person name="Muto H."/>
            <person name="Mino S."/>
            <person name="Sawayama S."/>
            <person name="Takai K."/>
            <person name="Nakagawa S."/>
        </authorList>
    </citation>
    <scope>NUCLEOTIDE SEQUENCE [LARGE SCALE GENOMIC DNA]</scope>
    <source>
        <strain evidence="18 19">HS1857</strain>
    </source>
</reference>
<dbReference type="AlphaFoldDB" id="A0A292YHX7"/>
<protein>
    <recommendedName>
        <fullName evidence="5 15">CDP-diacylglycerol--glycerol-3-phosphate 3-phosphatidyltransferase</fullName>
        <ecNumber evidence="4 15">2.7.8.5</ecNumber>
    </recommendedName>
</protein>
<comment type="subcellular location">
    <subcellularLocation>
        <location evidence="1">Membrane</location>
        <topology evidence="1">Multi-pass membrane protein</topology>
    </subcellularLocation>
</comment>
<comment type="pathway">
    <text evidence="2">Phospholipid metabolism; phosphatidylglycerol biosynthesis; phosphatidylglycerol from CDP-diacylglycerol: step 1/2.</text>
</comment>
<dbReference type="PIRSF" id="PIRSF000847">
    <property type="entry name" value="Phos_ph_gly_syn"/>
    <property type="match status" value="1"/>
</dbReference>
<keyword evidence="6" id="KW-0444">Lipid biosynthesis</keyword>
<dbReference type="InterPro" id="IPR004570">
    <property type="entry name" value="Phosphatidylglycerol_P_synth"/>
</dbReference>
<evidence type="ECO:0000256" key="17">
    <source>
        <dbReference type="SAM" id="Phobius"/>
    </source>
</evidence>
<dbReference type="GO" id="GO:0046474">
    <property type="term" value="P:glycerophospholipid biosynthetic process"/>
    <property type="evidence" value="ECO:0007669"/>
    <property type="project" value="TreeGrafter"/>
</dbReference>
<evidence type="ECO:0000313" key="19">
    <source>
        <dbReference type="Proteomes" id="UP000217944"/>
    </source>
</evidence>
<dbReference type="OrthoDB" id="9796672at2"/>
<evidence type="ECO:0000256" key="13">
    <source>
        <dbReference type="ARBA" id="ARBA00023264"/>
    </source>
</evidence>
<evidence type="ECO:0000256" key="8">
    <source>
        <dbReference type="ARBA" id="ARBA00022692"/>
    </source>
</evidence>
<dbReference type="EC" id="2.7.8.5" evidence="4 15"/>
<dbReference type="PANTHER" id="PTHR14269:SF62">
    <property type="entry name" value="CDP-DIACYLGLYCEROL--GLYCEROL-3-PHOSPHATE 3-PHOSPHATIDYLTRANSFERASE 1, CHLOROPLASTIC"/>
    <property type="match status" value="1"/>
</dbReference>
<keyword evidence="7 16" id="KW-0808">Transferase</keyword>
<feature type="transmembrane region" description="Helical" evidence="17">
    <location>
        <begin position="54"/>
        <end position="72"/>
    </location>
</feature>
<dbReference type="InterPro" id="IPR050324">
    <property type="entry name" value="CDP-alcohol_PTase-I"/>
</dbReference>
<evidence type="ECO:0000256" key="1">
    <source>
        <dbReference type="ARBA" id="ARBA00004141"/>
    </source>
</evidence>
<dbReference type="GO" id="GO:0008444">
    <property type="term" value="F:CDP-diacylglycerol-glycerol-3-phosphate 3-phosphatidyltransferase activity"/>
    <property type="evidence" value="ECO:0007669"/>
    <property type="project" value="UniProtKB-UniRule"/>
</dbReference>
<dbReference type="EMBL" id="BDME01000006">
    <property type="protein sequence ID" value="GAX88270.1"/>
    <property type="molecule type" value="Genomic_DNA"/>
</dbReference>
<keyword evidence="9 17" id="KW-1133">Transmembrane helix</keyword>
<comment type="caution">
    <text evidence="18">The sequence shown here is derived from an EMBL/GenBank/DDBJ whole genome shotgun (WGS) entry which is preliminary data.</text>
</comment>